<accession>A0ABU8I5F0</accession>
<sequence length="410" mass="47450">MYWKHFILLASIVFLWSGCKQTLEELEPLEEKKAGFRKVNSLKDDFLVQPILVQIQTIANGNYPGLHTSQFLRDLGFFQDGYCHPDVQYFPNGFRGYKFWMVFTPYFGSVGYDFYARRYENPTVVVSNDGINWVEPEGISNPIQKTASFKESFLEKKGELVQGFWSDVDWMFRNNRFELYYRGSFIKATALKKRGVNNQNNRHKLMENALRTIVRQTSVDGINWEPLEVIYTSNAPATSKDNHILSPSFVDVDGNIKSYEVEFNKTQNRFKSDDLTLVINRSSLNGLDFSNYRASKAVNFLNEPWLTLNPNNSVWHLDVTYQDGYYFMLLAVGDVKKYTSDLLYLAYSKDGINFLVEGAPIVKERAYRSTIFAMDKNNHHIEFGLILGSKVGQFKFAKIKVDTEKIEDAF</sequence>
<gene>
    <name evidence="1" type="ORF">VJ786_08530</name>
</gene>
<dbReference type="Proteomes" id="UP001363035">
    <property type="component" value="Unassembled WGS sequence"/>
</dbReference>
<reference evidence="1 2" key="1">
    <citation type="submission" date="2024-01" db="EMBL/GenBank/DDBJ databases">
        <title>Sphingobacterium tenebrionis sp. nov., a novel endophyte isolated from tenebrio molitor intestines.</title>
        <authorList>
            <person name="Zhang C."/>
        </authorList>
    </citation>
    <scope>NUCLEOTIDE SEQUENCE [LARGE SCALE GENOMIC DNA]</scope>
    <source>
        <strain evidence="1 2">PU5-4</strain>
    </source>
</reference>
<evidence type="ECO:0000313" key="2">
    <source>
        <dbReference type="Proteomes" id="UP001363035"/>
    </source>
</evidence>
<protein>
    <submittedName>
        <fullName evidence="1">Uncharacterized protein</fullName>
    </submittedName>
</protein>
<organism evidence="1 2">
    <name type="scientific">Sphingobacterium tenebrionis</name>
    <dbReference type="NCBI Taxonomy" id="3111775"/>
    <lineage>
        <taxon>Bacteria</taxon>
        <taxon>Pseudomonadati</taxon>
        <taxon>Bacteroidota</taxon>
        <taxon>Sphingobacteriia</taxon>
        <taxon>Sphingobacteriales</taxon>
        <taxon>Sphingobacteriaceae</taxon>
        <taxon>Sphingobacterium</taxon>
    </lineage>
</organism>
<keyword evidence="2" id="KW-1185">Reference proteome</keyword>
<proteinExistence type="predicted"/>
<dbReference type="Gene3D" id="2.115.10.20">
    <property type="entry name" value="Glycosyl hydrolase domain, family 43"/>
    <property type="match status" value="1"/>
</dbReference>
<name>A0ABU8I5F0_9SPHI</name>
<comment type="caution">
    <text evidence="1">The sequence shown here is derived from an EMBL/GenBank/DDBJ whole genome shotgun (WGS) entry which is preliminary data.</text>
</comment>
<dbReference type="SUPFAM" id="SSF75005">
    <property type="entry name" value="Arabinanase/levansucrase/invertase"/>
    <property type="match status" value="1"/>
</dbReference>
<dbReference type="EMBL" id="JAYLLN010000017">
    <property type="protein sequence ID" value="MEI5984947.1"/>
    <property type="molecule type" value="Genomic_DNA"/>
</dbReference>
<dbReference type="InterPro" id="IPR023296">
    <property type="entry name" value="Glyco_hydro_beta-prop_sf"/>
</dbReference>
<dbReference type="RefSeq" id="WP_099365834.1">
    <property type="nucleotide sequence ID" value="NZ_JAYLLN010000017.1"/>
</dbReference>
<evidence type="ECO:0000313" key="1">
    <source>
        <dbReference type="EMBL" id="MEI5984947.1"/>
    </source>
</evidence>
<dbReference type="PROSITE" id="PS51257">
    <property type="entry name" value="PROKAR_LIPOPROTEIN"/>
    <property type="match status" value="1"/>
</dbReference>